<dbReference type="EMBL" id="MT142376">
    <property type="protein sequence ID" value="QJA79306.1"/>
    <property type="molecule type" value="Genomic_DNA"/>
</dbReference>
<organism evidence="1">
    <name type="scientific">viral metagenome</name>
    <dbReference type="NCBI Taxonomy" id="1070528"/>
    <lineage>
        <taxon>unclassified sequences</taxon>
        <taxon>metagenomes</taxon>
        <taxon>organismal metagenomes</taxon>
    </lineage>
</organism>
<name>A0A6M3KBS7_9ZZZZ</name>
<gene>
    <name evidence="1" type="ORF">MM415A00919_0003</name>
</gene>
<proteinExistence type="predicted"/>
<reference evidence="1" key="1">
    <citation type="submission" date="2020-03" db="EMBL/GenBank/DDBJ databases">
        <title>The deep terrestrial virosphere.</title>
        <authorList>
            <person name="Holmfeldt K."/>
            <person name="Nilsson E."/>
            <person name="Simone D."/>
            <person name="Lopez-Fernandez M."/>
            <person name="Wu X."/>
            <person name="de Brujin I."/>
            <person name="Lundin D."/>
            <person name="Andersson A."/>
            <person name="Bertilsson S."/>
            <person name="Dopson M."/>
        </authorList>
    </citation>
    <scope>NUCLEOTIDE SEQUENCE</scope>
    <source>
        <strain evidence="1">MM415A00919</strain>
    </source>
</reference>
<sequence>MNKIIPKYTLLLNWNFTECRAEYHRDKRKNYKFYIIDYDIPNNYKDFPTILEMRNEKVVKTRYFHTEKKALAFLYKYQSGEIK</sequence>
<dbReference type="AlphaFoldDB" id="A0A6M3KBS7"/>
<protein>
    <submittedName>
        <fullName evidence="1">Uncharacterized protein</fullName>
    </submittedName>
</protein>
<accession>A0A6M3KBS7</accession>
<evidence type="ECO:0000313" key="1">
    <source>
        <dbReference type="EMBL" id="QJA79306.1"/>
    </source>
</evidence>